<evidence type="ECO:0000313" key="2">
    <source>
        <dbReference type="Proteomes" id="UP000825008"/>
    </source>
</evidence>
<name>A0A9X7WJV7_9MYCO</name>
<proteinExistence type="predicted"/>
<reference evidence="1" key="1">
    <citation type="submission" date="2021-08" db="EMBL/GenBank/DDBJ databases">
        <title>Whole genome sequencing of non-tuberculosis mycobacteria type-strains.</title>
        <authorList>
            <person name="Igarashi Y."/>
            <person name="Osugi A."/>
            <person name="Mitarai S."/>
        </authorList>
    </citation>
    <scope>NUCLEOTIDE SEQUENCE</scope>
    <source>
        <strain evidence="1">JCM 30995</strain>
    </source>
</reference>
<gene>
    <name evidence="1" type="ORF">K3U94_05430</name>
</gene>
<accession>A0A9X7WJV7</accession>
<organism evidence="1 2">
    <name type="scientific">Mycolicibacter heraklionensis</name>
    <dbReference type="NCBI Taxonomy" id="512402"/>
    <lineage>
        <taxon>Bacteria</taxon>
        <taxon>Bacillati</taxon>
        <taxon>Actinomycetota</taxon>
        <taxon>Actinomycetes</taxon>
        <taxon>Mycobacteriales</taxon>
        <taxon>Mycobacteriaceae</taxon>
        <taxon>Mycolicibacter</taxon>
    </lineage>
</organism>
<protein>
    <submittedName>
        <fullName evidence="1">Uncharacterized protein</fullName>
    </submittedName>
</protein>
<dbReference type="EMBL" id="CP080997">
    <property type="protein sequence ID" value="QZA08729.1"/>
    <property type="molecule type" value="Genomic_DNA"/>
</dbReference>
<dbReference type="Proteomes" id="UP000825008">
    <property type="component" value="Chromosome"/>
</dbReference>
<dbReference type="KEGG" id="mher:K3U94_05430"/>
<evidence type="ECO:0000313" key="1">
    <source>
        <dbReference type="EMBL" id="QZA08729.1"/>
    </source>
</evidence>
<sequence length="88" mass="9870">MTRSLGKRANTDDTDAVVRWMDIGAARTDPETTQLPPIQPARRRLHAAWRENAQSRIVELDVEIDDSVPWSGGLRIGRGSCVVIDESW</sequence>
<dbReference type="RefSeq" id="WP_220695829.1">
    <property type="nucleotide sequence ID" value="NZ_CP080997.1"/>
</dbReference>
<dbReference type="AlphaFoldDB" id="A0A9X7WJV7"/>